<name>A0A177WLV4_BATDL</name>
<dbReference type="EMBL" id="DS022305">
    <property type="protein sequence ID" value="OAJ41099.1"/>
    <property type="molecule type" value="Genomic_DNA"/>
</dbReference>
<dbReference type="GO" id="GO:0005856">
    <property type="term" value="C:cytoskeleton"/>
    <property type="evidence" value="ECO:0007669"/>
    <property type="project" value="UniProtKB-ARBA"/>
</dbReference>
<organism evidence="3 4">
    <name type="scientific">Batrachochytrium dendrobatidis (strain JEL423)</name>
    <dbReference type="NCBI Taxonomy" id="403673"/>
    <lineage>
        <taxon>Eukaryota</taxon>
        <taxon>Fungi</taxon>
        <taxon>Fungi incertae sedis</taxon>
        <taxon>Chytridiomycota</taxon>
        <taxon>Chytridiomycota incertae sedis</taxon>
        <taxon>Chytridiomycetes</taxon>
        <taxon>Rhizophydiales</taxon>
        <taxon>Rhizophydiales incertae sedis</taxon>
        <taxon>Batrachochytrium</taxon>
    </lineage>
</organism>
<dbReference type="GO" id="GO:0005929">
    <property type="term" value="C:cilium"/>
    <property type="evidence" value="ECO:0007669"/>
    <property type="project" value="TreeGrafter"/>
</dbReference>
<reference evidence="3 4" key="2">
    <citation type="submission" date="2016-05" db="EMBL/GenBank/DDBJ databases">
        <title>Lineage-specific infection strategies underlie the spectrum of fungal disease in amphibians.</title>
        <authorList>
            <person name="Cuomo C.A."/>
            <person name="Farrer R.A."/>
            <person name="James T."/>
            <person name="Longcore J."/>
            <person name="Birren B."/>
        </authorList>
    </citation>
    <scope>NUCLEOTIDE SEQUENCE [LARGE SCALE GENOMIC DNA]</scope>
    <source>
        <strain evidence="3 4">JEL423</strain>
    </source>
</reference>
<evidence type="ECO:0000313" key="4">
    <source>
        <dbReference type="Proteomes" id="UP000077115"/>
    </source>
</evidence>
<evidence type="ECO:0000256" key="1">
    <source>
        <dbReference type="ARBA" id="ARBA00006663"/>
    </source>
</evidence>
<proteinExistence type="inferred from homology"/>
<dbReference type="PANTHER" id="PTHR21501:SF1">
    <property type="entry name" value="PROTEIN FAM-161"/>
    <property type="match status" value="1"/>
</dbReference>
<dbReference type="GO" id="GO:0044782">
    <property type="term" value="P:cilium organization"/>
    <property type="evidence" value="ECO:0007669"/>
    <property type="project" value="TreeGrafter"/>
</dbReference>
<dbReference type="AlphaFoldDB" id="A0A177WLV4"/>
<keyword evidence="2" id="KW-0175">Coiled coil</keyword>
<protein>
    <submittedName>
        <fullName evidence="3">Uncharacterized protein</fullName>
    </submittedName>
</protein>
<evidence type="ECO:0000256" key="2">
    <source>
        <dbReference type="ARBA" id="ARBA00023054"/>
    </source>
</evidence>
<comment type="similarity">
    <text evidence="1">Belongs to the FAM161 family.</text>
</comment>
<accession>A0A177WLV4</accession>
<dbReference type="VEuPathDB" id="FungiDB:BDEG_24745"/>
<gene>
    <name evidence="3" type="ORF">BDEG_24745</name>
</gene>
<sequence length="662" mass="76503">MQISLQGVGLSNTHVSKCQWAAPRSQSVILKSKNPVQRSIATKNIKNGQMDKTITSESPVIDTTVAAMPLPELPVQKNSSGSNLYSDESSNASVEELCINDTRPTELSDENSLELYKFNQAQMDSTEHFQQVLDSGSLDHYKYVLEIEERRQALALRALDLQTALQKEIAVGSKHVAHKHYGWTSSAYNFSEDSPLLYPAESNWDIPTRDFENPDTIERLWQMHMNVQALDCNLESENVSKKLFDDMLFAMTRQDLEGIDPAIIETHYPWLSSKQSHQSDYFDYPLLIKSKSKRKRKQIVNQVSKIPTQSISQKRFQQYLAEQEAKIQYNLNNKFRAKPAPTSVLIPKYHHLASSNTTRTVRLREKQHLEKSEKSSECHKCNFNSSKVCICSPSDKLINEALQKYHNSQSKPVSVRTSIVPKVVETTIEDGKRRRERIQQCEKLAGLTSEHTFQPSITGHMPDFETIQKKFVKRLNLHKMSHSLTQPAPFLGLEQHELKQAQRIRNRLERLEKTQFELHATKPTVLNKKAFKHVEAKSTHSLTLKINHLRMQNEAQQLIAEVKREEVQQKKEKHRAFAYKIRARLDQTLPNTTQTHFEIKRKQYIQDQKQRNREYQESIEEIGKRVSSRMCLFEKVAVDAAKHFQRTIKALEIDQPDILLKQ</sequence>
<dbReference type="InterPro" id="IPR051655">
    <property type="entry name" value="FAM161"/>
</dbReference>
<dbReference type="Pfam" id="PF10595">
    <property type="entry name" value="FAM161A_B"/>
    <property type="match status" value="1"/>
</dbReference>
<dbReference type="PANTHER" id="PTHR21501">
    <property type="entry name" value="PROTEIN FAM-161"/>
    <property type="match status" value="1"/>
</dbReference>
<reference evidence="3 4" key="1">
    <citation type="submission" date="2006-10" db="EMBL/GenBank/DDBJ databases">
        <title>The Genome Sequence of Batrachochytrium dendrobatidis JEL423.</title>
        <authorList>
            <consortium name="The Broad Institute Genome Sequencing Platform"/>
            <person name="Birren B."/>
            <person name="Lander E."/>
            <person name="Galagan J."/>
            <person name="Cuomo C."/>
            <person name="Devon K."/>
            <person name="Jaffe D."/>
            <person name="Butler J."/>
            <person name="Alvarez P."/>
            <person name="Gnerre S."/>
            <person name="Grabherr M."/>
            <person name="Kleber M."/>
            <person name="Mauceli E."/>
            <person name="Brockman W."/>
            <person name="Young S."/>
            <person name="LaButti K."/>
            <person name="Sykes S."/>
            <person name="DeCaprio D."/>
            <person name="Crawford M."/>
            <person name="Koehrsen M."/>
            <person name="Engels R."/>
            <person name="Montgomery P."/>
            <person name="Pearson M."/>
            <person name="Howarth C."/>
            <person name="Larson L."/>
            <person name="White J."/>
            <person name="O'Leary S."/>
            <person name="Kodira C."/>
            <person name="Zeng Q."/>
            <person name="Yandava C."/>
            <person name="Alvarado L."/>
            <person name="Longcore J."/>
            <person name="James T."/>
        </authorList>
    </citation>
    <scope>NUCLEOTIDE SEQUENCE [LARGE SCALE GENOMIC DNA]</scope>
    <source>
        <strain evidence="3 4">JEL423</strain>
    </source>
</reference>
<dbReference type="OrthoDB" id="2150121at2759"/>
<dbReference type="InterPro" id="IPR019579">
    <property type="entry name" value="FAM161A/B"/>
</dbReference>
<dbReference type="Proteomes" id="UP000077115">
    <property type="component" value="Unassembled WGS sequence"/>
</dbReference>
<evidence type="ECO:0000313" key="3">
    <source>
        <dbReference type="EMBL" id="OAJ41099.1"/>
    </source>
</evidence>